<proteinExistence type="predicted"/>
<protein>
    <submittedName>
        <fullName evidence="1">Uncharacterized protein</fullName>
    </submittedName>
</protein>
<dbReference type="EMBL" id="MGFK01000018">
    <property type="protein sequence ID" value="OGM04188.1"/>
    <property type="molecule type" value="Genomic_DNA"/>
</dbReference>
<dbReference type="AlphaFoldDB" id="A0A1F7WPW1"/>
<evidence type="ECO:0000313" key="2">
    <source>
        <dbReference type="Proteomes" id="UP000177091"/>
    </source>
</evidence>
<organism evidence="1 2">
    <name type="scientific">Candidatus Woesebacteria bacterium GWA1_42_12</name>
    <dbReference type="NCBI Taxonomy" id="1802472"/>
    <lineage>
        <taxon>Bacteria</taxon>
        <taxon>Candidatus Woeseibacteriota</taxon>
    </lineage>
</organism>
<dbReference type="InterPro" id="IPR043731">
    <property type="entry name" value="DUF5674"/>
</dbReference>
<dbReference type="Pfam" id="PF18924">
    <property type="entry name" value="DUF5674"/>
    <property type="match status" value="1"/>
</dbReference>
<sequence length="109" mass="12357">MIVYLDKPATKEEIKSAREEFGIYIKITIDILKGVCTLGGKLHADGKKFLIEKGSKQENIWGGGYDIKSGRIDSQAVINIRPRKMNDSMEILDPVTRKKFLSLVEKFLK</sequence>
<accession>A0A1F7WPW1</accession>
<reference evidence="1 2" key="1">
    <citation type="journal article" date="2016" name="Nat. Commun.">
        <title>Thousands of microbial genomes shed light on interconnected biogeochemical processes in an aquifer system.</title>
        <authorList>
            <person name="Anantharaman K."/>
            <person name="Brown C.T."/>
            <person name="Hug L.A."/>
            <person name="Sharon I."/>
            <person name="Castelle C.J."/>
            <person name="Probst A.J."/>
            <person name="Thomas B.C."/>
            <person name="Singh A."/>
            <person name="Wilkins M.J."/>
            <person name="Karaoz U."/>
            <person name="Brodie E.L."/>
            <person name="Williams K.H."/>
            <person name="Hubbard S.S."/>
            <person name="Banfield J.F."/>
        </authorList>
    </citation>
    <scope>NUCLEOTIDE SEQUENCE [LARGE SCALE GENOMIC DNA]</scope>
</reference>
<gene>
    <name evidence="1" type="ORF">A2112_00280</name>
</gene>
<evidence type="ECO:0000313" key="1">
    <source>
        <dbReference type="EMBL" id="OGM04188.1"/>
    </source>
</evidence>
<dbReference type="Proteomes" id="UP000177091">
    <property type="component" value="Unassembled WGS sequence"/>
</dbReference>
<name>A0A1F7WPW1_9BACT</name>
<comment type="caution">
    <text evidence="1">The sequence shown here is derived from an EMBL/GenBank/DDBJ whole genome shotgun (WGS) entry which is preliminary data.</text>
</comment>